<reference evidence="2" key="1">
    <citation type="submission" date="2021-04" db="EMBL/GenBank/DDBJ databases">
        <title>A novel Synergistetes isolate from a pyrite-forming mixed culture.</title>
        <authorList>
            <person name="Bunk B."/>
            <person name="Sproer C."/>
            <person name="Spring S."/>
            <person name="Pester M."/>
        </authorList>
    </citation>
    <scope>NUCLEOTIDE SEQUENCE [LARGE SCALE GENOMIC DNA]</scope>
    <source>
        <strain evidence="2">J.5.4.2-T.3.5.2</strain>
    </source>
</reference>
<dbReference type="AlphaFoldDB" id="A0A9Q7AG95"/>
<dbReference type="EMBL" id="CP072943">
    <property type="protein sequence ID" value="QTX32599.1"/>
    <property type="molecule type" value="Genomic_DNA"/>
</dbReference>
<keyword evidence="2" id="KW-1185">Reference proteome</keyword>
<organism evidence="1 2">
    <name type="scientific">Aminithiophilus ramosus</name>
    <dbReference type="NCBI Taxonomy" id="3029084"/>
    <lineage>
        <taxon>Bacteria</taxon>
        <taxon>Thermotogati</taxon>
        <taxon>Synergistota</taxon>
        <taxon>Synergistia</taxon>
        <taxon>Synergistales</taxon>
        <taxon>Aminithiophilaceae</taxon>
        <taxon>Aminithiophilus</taxon>
    </lineage>
</organism>
<dbReference type="Proteomes" id="UP000671879">
    <property type="component" value="Chromosome"/>
</dbReference>
<dbReference type="Pfam" id="PF09481">
    <property type="entry name" value="CRISPR_Cse1"/>
    <property type="match status" value="1"/>
</dbReference>
<evidence type="ECO:0000313" key="1">
    <source>
        <dbReference type="EMBL" id="QTX32599.1"/>
    </source>
</evidence>
<accession>A0A9Q7AG95</accession>
<dbReference type="InterPro" id="IPR013381">
    <property type="entry name" value="CRISPR-assoc_prot_Cse1"/>
</dbReference>
<name>A0A9Q7AG95_9BACT</name>
<dbReference type="KEGG" id="aram:KAR29_01255"/>
<sequence length="488" mass="55276">MNLLEDPWIPVTAGDERRQITLEDLLCSDVSHALSHRRDDMEMAALQLLVCLVQAILTPEDDRELLLHLERPLYRDRYRRAAEAKKSWFDLDHETTPFMQDRGAKDQNVTGIQKLLPGLPEGDETACLFNSKDDIQCLCPSCAAIALFNQATGAPSFGGGFKDPLRKANPITTLVFDADLRRMIWQNILPSDFIKKKLVSPDGQKRDAPNWVDKITAGTRLSAARIGLVRGLFWQPASLLLSWERERDTCSGCGAETETRVRSFGKRKFGYDLEEPLWPHPHSPRVLAKEKWFPVTYSDDIPPWARFSDIMIDSGEKEPALALQHYRAIAPHSPLALSVGGYSNKQALITRRHHDMITVGAGWPEHIDDIHGRVRLALAYGEALEKKLYGFGENCSKNGKSFKAKARDLFFQGTEALMHRSLQQTEWDEEKAFRLALAKKLERICRDLFEEMAAPYLDQPKGISAYAITQKTLGKALNDLRKPLEEEE</sequence>
<protein>
    <submittedName>
        <fullName evidence="1">Type I-E CRISPR-associated protein Cse1/CasA</fullName>
    </submittedName>
</protein>
<gene>
    <name evidence="1" type="primary">casA</name>
    <name evidence="1" type="ORF">KAR29_01255</name>
</gene>
<dbReference type="NCBIfam" id="TIGR02547">
    <property type="entry name" value="casA_cse1"/>
    <property type="match status" value="1"/>
</dbReference>
<proteinExistence type="predicted"/>
<dbReference type="RefSeq" id="WP_274373846.1">
    <property type="nucleotide sequence ID" value="NZ_CP072943.1"/>
</dbReference>
<evidence type="ECO:0000313" key="2">
    <source>
        <dbReference type="Proteomes" id="UP000671879"/>
    </source>
</evidence>